<keyword evidence="1" id="KW-0812">Transmembrane</keyword>
<comment type="caution">
    <text evidence="2">The sequence shown here is derived from an EMBL/GenBank/DDBJ whole genome shotgun (WGS) entry which is preliminary data.</text>
</comment>
<gene>
    <name evidence="2" type="ORF">OM075_14670</name>
</gene>
<keyword evidence="1" id="KW-1133">Transmembrane helix</keyword>
<sequence>MDVFLEVIKYILPSLIVFFTSIFLVRWFLKSDLERKRQEFLLGKFKESLPTRLAAYERLTLFLERINAESIVIREQSPTLNCKQFQANLLSTIRTEFEHNIAMQVYLPSATWDLVKKAKEEMVRLVNISAGYVKPEDPAIALGKTLLEQYQNETAYHFRKALEALKNDVQTLYI</sequence>
<evidence type="ECO:0000256" key="1">
    <source>
        <dbReference type="SAM" id="Phobius"/>
    </source>
</evidence>
<keyword evidence="1" id="KW-0472">Membrane</keyword>
<dbReference type="Pfam" id="PF25589">
    <property type="entry name" value="DUF7935"/>
    <property type="match status" value="1"/>
</dbReference>
<proteinExistence type="predicted"/>
<evidence type="ECO:0000313" key="3">
    <source>
        <dbReference type="Proteomes" id="UP001209229"/>
    </source>
</evidence>
<accession>A0AAE3M5X7</accession>
<evidence type="ECO:0000313" key="2">
    <source>
        <dbReference type="EMBL" id="MCW3787717.1"/>
    </source>
</evidence>
<name>A0AAE3M5X7_9BACT</name>
<organism evidence="2 3">
    <name type="scientific">Plebeiibacterium sediminum</name>
    <dbReference type="NCBI Taxonomy" id="2992112"/>
    <lineage>
        <taxon>Bacteria</taxon>
        <taxon>Pseudomonadati</taxon>
        <taxon>Bacteroidota</taxon>
        <taxon>Bacteroidia</taxon>
        <taxon>Marinilabiliales</taxon>
        <taxon>Marinilabiliaceae</taxon>
        <taxon>Plebeiibacterium</taxon>
    </lineage>
</organism>
<dbReference type="InterPro" id="IPR057695">
    <property type="entry name" value="DUF7935"/>
</dbReference>
<protein>
    <submittedName>
        <fullName evidence="2">Uncharacterized protein</fullName>
    </submittedName>
</protein>
<dbReference type="Proteomes" id="UP001209229">
    <property type="component" value="Unassembled WGS sequence"/>
</dbReference>
<keyword evidence="3" id="KW-1185">Reference proteome</keyword>
<feature type="transmembrane region" description="Helical" evidence="1">
    <location>
        <begin position="12"/>
        <end position="29"/>
    </location>
</feature>
<reference evidence="2" key="1">
    <citation type="submission" date="2022-10" db="EMBL/GenBank/DDBJ databases">
        <authorList>
            <person name="Yu W.X."/>
        </authorList>
    </citation>
    <scope>NUCLEOTIDE SEQUENCE</scope>
    <source>
        <strain evidence="2">AAT</strain>
    </source>
</reference>
<dbReference type="RefSeq" id="WP_301191281.1">
    <property type="nucleotide sequence ID" value="NZ_JAPDPJ010000035.1"/>
</dbReference>
<dbReference type="EMBL" id="JAPDPJ010000035">
    <property type="protein sequence ID" value="MCW3787717.1"/>
    <property type="molecule type" value="Genomic_DNA"/>
</dbReference>
<dbReference type="AlphaFoldDB" id="A0AAE3M5X7"/>